<dbReference type="InterPro" id="IPR032675">
    <property type="entry name" value="LRR_dom_sf"/>
</dbReference>
<accession>A0A5C3P5Z0</accession>
<reference evidence="1 2" key="1">
    <citation type="journal article" date="2019" name="Nat. Ecol. Evol.">
        <title>Megaphylogeny resolves global patterns of mushroom evolution.</title>
        <authorList>
            <person name="Varga T."/>
            <person name="Krizsan K."/>
            <person name="Foldi C."/>
            <person name="Dima B."/>
            <person name="Sanchez-Garcia M."/>
            <person name="Sanchez-Ramirez S."/>
            <person name="Szollosi G.J."/>
            <person name="Szarkandi J.G."/>
            <person name="Papp V."/>
            <person name="Albert L."/>
            <person name="Andreopoulos W."/>
            <person name="Angelini C."/>
            <person name="Antonin V."/>
            <person name="Barry K.W."/>
            <person name="Bougher N.L."/>
            <person name="Buchanan P."/>
            <person name="Buyck B."/>
            <person name="Bense V."/>
            <person name="Catcheside P."/>
            <person name="Chovatia M."/>
            <person name="Cooper J."/>
            <person name="Damon W."/>
            <person name="Desjardin D."/>
            <person name="Finy P."/>
            <person name="Geml J."/>
            <person name="Haridas S."/>
            <person name="Hughes K."/>
            <person name="Justo A."/>
            <person name="Karasinski D."/>
            <person name="Kautmanova I."/>
            <person name="Kiss B."/>
            <person name="Kocsube S."/>
            <person name="Kotiranta H."/>
            <person name="LaButti K.M."/>
            <person name="Lechner B.E."/>
            <person name="Liimatainen K."/>
            <person name="Lipzen A."/>
            <person name="Lukacs Z."/>
            <person name="Mihaltcheva S."/>
            <person name="Morgado L.N."/>
            <person name="Niskanen T."/>
            <person name="Noordeloos M.E."/>
            <person name="Ohm R.A."/>
            <person name="Ortiz-Santana B."/>
            <person name="Ovrebo C."/>
            <person name="Racz N."/>
            <person name="Riley R."/>
            <person name="Savchenko A."/>
            <person name="Shiryaev A."/>
            <person name="Soop K."/>
            <person name="Spirin V."/>
            <person name="Szebenyi C."/>
            <person name="Tomsovsky M."/>
            <person name="Tulloss R.E."/>
            <person name="Uehling J."/>
            <person name="Grigoriev I.V."/>
            <person name="Vagvolgyi C."/>
            <person name="Papp T."/>
            <person name="Martin F.M."/>
            <person name="Miettinen O."/>
            <person name="Hibbett D.S."/>
            <person name="Nagy L.G."/>
        </authorList>
    </citation>
    <scope>NUCLEOTIDE SEQUENCE [LARGE SCALE GENOMIC DNA]</scope>
    <source>
        <strain evidence="1 2">HHB13444</strain>
    </source>
</reference>
<keyword evidence="2" id="KW-1185">Reference proteome</keyword>
<dbReference type="InParanoid" id="A0A5C3P5Z0"/>
<name>A0A5C3P5Z0_9APHY</name>
<gene>
    <name evidence="1" type="ORF">K466DRAFT_664861</name>
</gene>
<dbReference type="EMBL" id="ML211287">
    <property type="protein sequence ID" value="TFK84891.1"/>
    <property type="molecule type" value="Genomic_DNA"/>
</dbReference>
<dbReference type="Gene3D" id="3.80.10.10">
    <property type="entry name" value="Ribonuclease Inhibitor"/>
    <property type="match status" value="1"/>
</dbReference>
<dbReference type="Proteomes" id="UP000308197">
    <property type="component" value="Unassembled WGS sequence"/>
</dbReference>
<evidence type="ECO:0008006" key="3">
    <source>
        <dbReference type="Google" id="ProtNLM"/>
    </source>
</evidence>
<dbReference type="AlphaFoldDB" id="A0A5C3P5Z0"/>
<organism evidence="1 2">
    <name type="scientific">Polyporus arcularius HHB13444</name>
    <dbReference type="NCBI Taxonomy" id="1314778"/>
    <lineage>
        <taxon>Eukaryota</taxon>
        <taxon>Fungi</taxon>
        <taxon>Dikarya</taxon>
        <taxon>Basidiomycota</taxon>
        <taxon>Agaricomycotina</taxon>
        <taxon>Agaricomycetes</taxon>
        <taxon>Polyporales</taxon>
        <taxon>Polyporaceae</taxon>
        <taxon>Polyporus</taxon>
    </lineage>
</organism>
<sequence>MIRAHCAAACSFAEAGLLQAGPSSSRKLRFKARNLFVKRVIHSDKFRTHLASTRIFRTYPNHPDAAYSHRLFYDIAGHLPGLRTLTLGNVDWSKPHPRANEPLLLSTFGQLRRLSLRDCRLPSFHFLRRALAAAASLQDLSLFHVTWPHVSPLVATVSQAHNSPALHRLSVYFTATDTVVDPLLRWLGQTRSRTSISHLLLFAHESRDSYRNTSAIALRSDTLDDLATLGSHIYLTTLKVTMAENLSLSMFPSVHTLFIYADALPAPFYNGNQPVQYQGISFWSTLVFMLRDTHFLLRHLYIRNVLGDLLCLVEDRVCSEEANTVLSRGNFRTLQLVRFTVVRGRTTRER</sequence>
<proteinExistence type="predicted"/>
<evidence type="ECO:0000313" key="1">
    <source>
        <dbReference type="EMBL" id="TFK84891.1"/>
    </source>
</evidence>
<evidence type="ECO:0000313" key="2">
    <source>
        <dbReference type="Proteomes" id="UP000308197"/>
    </source>
</evidence>
<protein>
    <recommendedName>
        <fullName evidence="3">F-box domain-containing protein</fullName>
    </recommendedName>
</protein>
<dbReference type="SUPFAM" id="SSF52047">
    <property type="entry name" value="RNI-like"/>
    <property type="match status" value="1"/>
</dbReference>